<comment type="caution">
    <text evidence="10">The sequence shown here is derived from an EMBL/GenBank/DDBJ whole genome shotgun (WGS) entry which is preliminary data.</text>
</comment>
<dbReference type="Pfam" id="PF01529">
    <property type="entry name" value="DHHC"/>
    <property type="match status" value="1"/>
</dbReference>
<comment type="similarity">
    <text evidence="7">Belongs to the DHHC palmitoyltransferase family.</text>
</comment>
<evidence type="ECO:0000256" key="1">
    <source>
        <dbReference type="ARBA" id="ARBA00004141"/>
    </source>
</evidence>
<evidence type="ECO:0000259" key="9">
    <source>
        <dbReference type="Pfam" id="PF01529"/>
    </source>
</evidence>
<protein>
    <recommendedName>
        <fullName evidence="7">Palmitoyltransferase</fullName>
        <ecNumber evidence="7">2.3.1.225</ecNumber>
    </recommendedName>
</protein>
<feature type="domain" description="Palmitoyltransferase DHHC" evidence="9">
    <location>
        <begin position="85"/>
        <end position="214"/>
    </location>
</feature>
<dbReference type="GO" id="GO:0016020">
    <property type="term" value="C:membrane"/>
    <property type="evidence" value="ECO:0007669"/>
    <property type="project" value="UniProtKB-SubCell"/>
</dbReference>
<evidence type="ECO:0000256" key="5">
    <source>
        <dbReference type="ARBA" id="ARBA00023136"/>
    </source>
</evidence>
<evidence type="ECO:0000313" key="11">
    <source>
        <dbReference type="Proteomes" id="UP001162131"/>
    </source>
</evidence>
<evidence type="ECO:0000256" key="3">
    <source>
        <dbReference type="ARBA" id="ARBA00022692"/>
    </source>
</evidence>
<evidence type="ECO:0000256" key="7">
    <source>
        <dbReference type="RuleBase" id="RU079119"/>
    </source>
</evidence>
<feature type="transmembrane region" description="Helical" evidence="7">
    <location>
        <begin position="172"/>
        <end position="192"/>
    </location>
</feature>
<dbReference type="PANTHER" id="PTHR12246">
    <property type="entry name" value="PALMITOYLTRANSFERASE ZDHHC16"/>
    <property type="match status" value="1"/>
</dbReference>
<dbReference type="InterPro" id="IPR039859">
    <property type="entry name" value="PFA4/ZDH16/20/ERF2-like"/>
</dbReference>
<comment type="domain">
    <text evidence="7">The DHHC domain is required for palmitoyltransferase activity.</text>
</comment>
<evidence type="ECO:0000256" key="6">
    <source>
        <dbReference type="ARBA" id="ARBA00023315"/>
    </source>
</evidence>
<evidence type="ECO:0000256" key="8">
    <source>
        <dbReference type="SAM" id="MobiDB-lite"/>
    </source>
</evidence>
<keyword evidence="3 7" id="KW-0812">Transmembrane</keyword>
<keyword evidence="5 7" id="KW-0472">Membrane</keyword>
<dbReference type="Proteomes" id="UP001162131">
    <property type="component" value="Unassembled WGS sequence"/>
</dbReference>
<keyword evidence="6 7" id="KW-0012">Acyltransferase</keyword>
<evidence type="ECO:0000313" key="10">
    <source>
        <dbReference type="EMBL" id="CAG9321000.1"/>
    </source>
</evidence>
<feature type="transmembrane region" description="Helical" evidence="7">
    <location>
        <begin position="133"/>
        <end position="152"/>
    </location>
</feature>
<feature type="transmembrane region" description="Helical" evidence="7">
    <location>
        <begin position="45"/>
        <end position="62"/>
    </location>
</feature>
<keyword evidence="11" id="KW-1185">Reference proteome</keyword>
<accession>A0AAU9J723</accession>
<proteinExistence type="inferred from homology"/>
<dbReference type="EMBL" id="CAJZBQ010000027">
    <property type="protein sequence ID" value="CAG9321000.1"/>
    <property type="molecule type" value="Genomic_DNA"/>
</dbReference>
<dbReference type="EC" id="2.3.1.225" evidence="7"/>
<reference evidence="10" key="1">
    <citation type="submission" date="2021-09" db="EMBL/GenBank/DDBJ databases">
        <authorList>
            <consortium name="AG Swart"/>
            <person name="Singh M."/>
            <person name="Singh A."/>
            <person name="Seah K."/>
            <person name="Emmerich C."/>
        </authorList>
    </citation>
    <scope>NUCLEOTIDE SEQUENCE</scope>
    <source>
        <strain evidence="10">ATCC30299</strain>
    </source>
</reference>
<evidence type="ECO:0000256" key="2">
    <source>
        <dbReference type="ARBA" id="ARBA00022679"/>
    </source>
</evidence>
<sequence length="373" mass="43057">MKISIRKAFGNVFVLVVFFLMMTIYYTFVFVYCLPNIKEKKLSPIILYLFHLVVFMLFWSFIQAASSDPGKVPPYWGFYMGDAEYKRKRYCLMCHVFKPERCHHCSVCGICILNMDHHCPWINNCIGFNNRKIFMLMLFYSLVTSYYVLLSLVSQIYDSLLYLLDDSVRVSLYPHLLYIAIFLLLSALAFILTKFTKFHVDLVLNNSTTIECLEKSTVNYSISPLRNWQQVFGKNPWLWPFPIYRQSGRPIGDGVFWPQTQLTENNQHDINVESEVNREGTHANPPIVPSLSASASKKPLDVSSSSQDASFDALNEKNSVLYLRPDRASTPYASEIDTETTMMRAREESSLNISAEPILKSSVLEINLREQNE</sequence>
<feature type="transmembrane region" description="Helical" evidence="7">
    <location>
        <begin position="12"/>
        <end position="33"/>
    </location>
</feature>
<evidence type="ECO:0000256" key="4">
    <source>
        <dbReference type="ARBA" id="ARBA00022989"/>
    </source>
</evidence>
<comment type="subcellular location">
    <subcellularLocation>
        <location evidence="1">Membrane</location>
        <topology evidence="1">Multi-pass membrane protein</topology>
    </subcellularLocation>
</comment>
<name>A0AAU9J723_9CILI</name>
<comment type="catalytic activity">
    <reaction evidence="7">
        <text>L-cysteinyl-[protein] + hexadecanoyl-CoA = S-hexadecanoyl-L-cysteinyl-[protein] + CoA</text>
        <dbReference type="Rhea" id="RHEA:36683"/>
        <dbReference type="Rhea" id="RHEA-COMP:10131"/>
        <dbReference type="Rhea" id="RHEA-COMP:11032"/>
        <dbReference type="ChEBI" id="CHEBI:29950"/>
        <dbReference type="ChEBI" id="CHEBI:57287"/>
        <dbReference type="ChEBI" id="CHEBI:57379"/>
        <dbReference type="ChEBI" id="CHEBI:74151"/>
        <dbReference type="EC" id="2.3.1.225"/>
    </reaction>
</comment>
<keyword evidence="4 7" id="KW-1133">Transmembrane helix</keyword>
<feature type="region of interest" description="Disordered" evidence="8">
    <location>
        <begin position="276"/>
        <end position="309"/>
    </location>
</feature>
<dbReference type="InterPro" id="IPR001594">
    <property type="entry name" value="Palmitoyltrfase_DHHC"/>
</dbReference>
<keyword evidence="2 7" id="KW-0808">Transferase</keyword>
<dbReference type="GO" id="GO:0019706">
    <property type="term" value="F:protein-cysteine S-palmitoyltransferase activity"/>
    <property type="evidence" value="ECO:0007669"/>
    <property type="project" value="UniProtKB-EC"/>
</dbReference>
<organism evidence="10 11">
    <name type="scientific">Blepharisma stoltei</name>
    <dbReference type="NCBI Taxonomy" id="1481888"/>
    <lineage>
        <taxon>Eukaryota</taxon>
        <taxon>Sar</taxon>
        <taxon>Alveolata</taxon>
        <taxon>Ciliophora</taxon>
        <taxon>Postciliodesmatophora</taxon>
        <taxon>Heterotrichea</taxon>
        <taxon>Heterotrichida</taxon>
        <taxon>Blepharismidae</taxon>
        <taxon>Blepharisma</taxon>
    </lineage>
</organism>
<gene>
    <name evidence="10" type="ORF">BSTOLATCC_MIC27572</name>
</gene>
<dbReference type="PROSITE" id="PS50216">
    <property type="entry name" value="DHHC"/>
    <property type="match status" value="1"/>
</dbReference>
<dbReference type="AlphaFoldDB" id="A0AAU9J723"/>